<proteinExistence type="predicted"/>
<organism evidence="2">
    <name type="scientific">Culex pipiens</name>
    <name type="common">House mosquito</name>
    <dbReference type="NCBI Taxonomy" id="7175"/>
    <lineage>
        <taxon>Eukaryota</taxon>
        <taxon>Metazoa</taxon>
        <taxon>Ecdysozoa</taxon>
        <taxon>Arthropoda</taxon>
        <taxon>Hexapoda</taxon>
        <taxon>Insecta</taxon>
        <taxon>Pterygota</taxon>
        <taxon>Neoptera</taxon>
        <taxon>Endopterygota</taxon>
        <taxon>Diptera</taxon>
        <taxon>Nematocera</taxon>
        <taxon>Culicoidea</taxon>
        <taxon>Culicidae</taxon>
        <taxon>Culicinae</taxon>
        <taxon>Culicini</taxon>
        <taxon>Culex</taxon>
        <taxon>Culex</taxon>
    </lineage>
</organism>
<feature type="compositionally biased region" description="Polar residues" evidence="1">
    <location>
        <begin position="69"/>
        <end position="80"/>
    </location>
</feature>
<sequence length="101" mass="11425">MVGVLGIIVLSLTARGRNKFTGGWILPRQLQQQLHQQEEDRGMVWSREVEPEQDRVEQEQSERQENESAVRQQLPPSQKNGHVASEVVENGRRGQGPSQVA</sequence>
<feature type="region of interest" description="Disordered" evidence="1">
    <location>
        <begin position="35"/>
        <end position="101"/>
    </location>
</feature>
<accession>A0A8D8G8Q8</accession>
<reference evidence="2" key="1">
    <citation type="submission" date="2021-05" db="EMBL/GenBank/DDBJ databases">
        <authorList>
            <person name="Alioto T."/>
            <person name="Alioto T."/>
            <person name="Gomez Garrido J."/>
        </authorList>
    </citation>
    <scope>NUCLEOTIDE SEQUENCE</scope>
</reference>
<evidence type="ECO:0000256" key="1">
    <source>
        <dbReference type="SAM" id="MobiDB-lite"/>
    </source>
</evidence>
<dbReference type="EMBL" id="HBUE01136857">
    <property type="protein sequence ID" value="CAG6499001.1"/>
    <property type="molecule type" value="Transcribed_RNA"/>
</dbReference>
<dbReference type="AlphaFoldDB" id="A0A8D8G8Q8"/>
<protein>
    <submittedName>
        <fullName evidence="2">(northern house mosquito) hypothetical protein</fullName>
    </submittedName>
</protein>
<dbReference type="EMBL" id="HBUE01136856">
    <property type="protein sequence ID" value="CAG6499000.1"/>
    <property type="molecule type" value="Transcribed_RNA"/>
</dbReference>
<evidence type="ECO:0000313" key="2">
    <source>
        <dbReference type="EMBL" id="CAG6499001.1"/>
    </source>
</evidence>
<name>A0A8D8G8Q8_CULPI</name>
<feature type="compositionally biased region" description="Basic and acidic residues" evidence="1">
    <location>
        <begin position="36"/>
        <end position="68"/>
    </location>
</feature>